<gene>
    <name evidence="2" type="ORF">GMBLW1_38170</name>
</gene>
<accession>A0A6C2YV46</accession>
<feature type="transmembrane region" description="Helical" evidence="1">
    <location>
        <begin position="292"/>
        <end position="313"/>
    </location>
</feature>
<protein>
    <submittedName>
        <fullName evidence="2">Uncharacterized protein</fullName>
    </submittedName>
</protein>
<dbReference type="EMBL" id="LR593887">
    <property type="protein sequence ID" value="VTS08108.1"/>
    <property type="molecule type" value="Genomic_DNA"/>
</dbReference>
<proteinExistence type="predicted"/>
<evidence type="ECO:0000256" key="1">
    <source>
        <dbReference type="SAM" id="Phobius"/>
    </source>
</evidence>
<evidence type="ECO:0000313" key="3">
    <source>
        <dbReference type="Proteomes" id="UP000464378"/>
    </source>
</evidence>
<dbReference type="EMBL" id="LR586016">
    <property type="protein sequence ID" value="VIP05376.1"/>
    <property type="molecule type" value="Genomic_DNA"/>
</dbReference>
<sequence>MIQHHILIAWLTLLWISNLHASDLHTEVRQTWKSLSNRPYLHYSTVNTAKIKVSSQKDLINQIFKTTYHSNPHCSLTVTNNDGQRSASICNRYYSTQISGPPDQTTWKIDSINLDVSDPTRSCHDIRDTHPWLTFAGIRLPEILDQHSETITFEAKSSTEILLHFRSNRQDDSASVLPYGNLTATLTLDRNHGMRPIRYVVLYANSNPTFKATQQGEIQYHESSDNTHRIKQVNETFDELSIRQNVERTRTVESETIYEYHSESREDDWYYTLSAFDLPEPVGVHLARPTPVWVWLLTAAGVFAAAAGLFRWLQLRPLRKGTIA</sequence>
<evidence type="ECO:0000313" key="2">
    <source>
        <dbReference type="EMBL" id="VIP05376.1"/>
    </source>
</evidence>
<keyword evidence="3" id="KW-1185">Reference proteome</keyword>
<keyword evidence="1" id="KW-1133">Transmembrane helix</keyword>
<reference evidence="2" key="1">
    <citation type="submission" date="2019-04" db="EMBL/GenBank/DDBJ databases">
        <authorList>
            <consortium name="Science for Life Laboratories"/>
        </authorList>
    </citation>
    <scope>NUCLEOTIDE SEQUENCE</scope>
    <source>
        <strain evidence="2">MBLW1</strain>
    </source>
</reference>
<dbReference type="RefSeq" id="WP_162660457.1">
    <property type="nucleotide sequence ID" value="NZ_LR593887.1"/>
</dbReference>
<organism evidence="2">
    <name type="scientific">Tuwongella immobilis</name>
    <dbReference type="NCBI Taxonomy" id="692036"/>
    <lineage>
        <taxon>Bacteria</taxon>
        <taxon>Pseudomonadati</taxon>
        <taxon>Planctomycetota</taxon>
        <taxon>Planctomycetia</taxon>
        <taxon>Gemmatales</taxon>
        <taxon>Gemmataceae</taxon>
        <taxon>Tuwongella</taxon>
    </lineage>
</organism>
<keyword evidence="1" id="KW-0472">Membrane</keyword>
<keyword evidence="1" id="KW-0812">Transmembrane</keyword>
<dbReference type="AlphaFoldDB" id="A0A6C2YV46"/>
<dbReference type="InParanoid" id="A0A6C2YV46"/>
<name>A0A6C2YV46_9BACT</name>
<dbReference type="Proteomes" id="UP000464378">
    <property type="component" value="Chromosome"/>
</dbReference>
<dbReference type="KEGG" id="tim:GMBLW1_38170"/>